<accession>K2FTG0</accession>
<comment type="caution">
    <text evidence="1">The sequence shown here is derived from an EMBL/GenBank/DDBJ whole genome shotgun (WGS) entry which is preliminary data.</text>
</comment>
<dbReference type="EMBL" id="AMFJ01000926">
    <property type="protein sequence ID" value="EKE26143.1"/>
    <property type="molecule type" value="Genomic_DNA"/>
</dbReference>
<dbReference type="AlphaFoldDB" id="K2FTG0"/>
<proteinExistence type="predicted"/>
<gene>
    <name evidence="1" type="ORF">ACD_4C00410G0001</name>
</gene>
<sequence>MKFSRFLSEISTKSSLISLQRIFLNPEFAASTNTVPSPQKGSYIHEFFHDIFIIIWANFGGSIHTCISLDFHRSRLEYSSTSWKIIVFQAKILSQTLIILSSCQFSHPNFSFLKTALLIFLFSLFTNLIDHIFDFTSSFFIWIPDVNKSNLISQYFAIANLNFPDSHSKSERLFDFRIYSIPNFRKSFSIFNSSFISITLITHHIFLKLSMISSFEISSKIKNSGFTCKNLTFGNKLYNSAIESLNSLHRINTNI</sequence>
<evidence type="ECO:0000313" key="1">
    <source>
        <dbReference type="EMBL" id="EKE26143.1"/>
    </source>
</evidence>
<reference evidence="1" key="1">
    <citation type="journal article" date="2012" name="Science">
        <title>Fermentation, hydrogen, and sulfur metabolism in multiple uncultivated bacterial phyla.</title>
        <authorList>
            <person name="Wrighton K.C."/>
            <person name="Thomas B.C."/>
            <person name="Sharon I."/>
            <person name="Miller C.S."/>
            <person name="Castelle C.J."/>
            <person name="VerBerkmoes N.C."/>
            <person name="Wilkins M.J."/>
            <person name="Hettich R.L."/>
            <person name="Lipton M.S."/>
            <person name="Williams K.H."/>
            <person name="Long P.E."/>
            <person name="Banfield J.F."/>
        </authorList>
    </citation>
    <scope>NUCLEOTIDE SEQUENCE [LARGE SCALE GENOMIC DNA]</scope>
</reference>
<name>K2FTG0_9BACT</name>
<organism evidence="1">
    <name type="scientific">uncultured bacterium</name>
    <name type="common">gcode 4</name>
    <dbReference type="NCBI Taxonomy" id="1234023"/>
    <lineage>
        <taxon>Bacteria</taxon>
        <taxon>environmental samples</taxon>
    </lineage>
</organism>
<protein>
    <submittedName>
        <fullName evidence="1">Uncharacterized protein</fullName>
    </submittedName>
</protein>